<evidence type="ECO:0000256" key="6">
    <source>
        <dbReference type="ARBA" id="ARBA00022490"/>
    </source>
</evidence>
<organism evidence="12 13">
    <name type="scientific">Rahnella sp. (strain Y9602)</name>
    <dbReference type="NCBI Taxonomy" id="2703885"/>
    <lineage>
        <taxon>Bacteria</taxon>
        <taxon>Pseudomonadati</taxon>
        <taxon>Pseudomonadota</taxon>
        <taxon>Gammaproteobacteria</taxon>
        <taxon>Enterobacterales</taxon>
        <taxon>Yersiniaceae</taxon>
        <taxon>Rahnella</taxon>
    </lineage>
</organism>
<evidence type="ECO:0000256" key="5">
    <source>
        <dbReference type="ARBA" id="ARBA00022448"/>
    </source>
</evidence>
<dbReference type="InterPro" id="IPR051472">
    <property type="entry name" value="T3SS_Stator/FliH"/>
</dbReference>
<reference evidence="13" key="1">
    <citation type="submission" date="2011-01" db="EMBL/GenBank/DDBJ databases">
        <title>Complete sequence of chromosome of Rahnella sp. Y9602.</title>
        <authorList>
            <consortium name="US DOE Joint Genome Institute"/>
            <person name="Lucas S."/>
            <person name="Copeland A."/>
            <person name="Lapidus A."/>
            <person name="Cheng J.-F."/>
            <person name="Goodwin L."/>
            <person name="Pitluck S."/>
            <person name="Lu M."/>
            <person name="Detter J.C."/>
            <person name="Han C."/>
            <person name="Tapia R."/>
            <person name="Land M."/>
            <person name="Hauser L."/>
            <person name="Kyrpides N."/>
            <person name="Ivanova N."/>
            <person name="Ovchinnikova G."/>
            <person name="Pagani I."/>
            <person name="Sobecky P.A."/>
            <person name="Martinez R.J."/>
            <person name="Woyke T."/>
        </authorList>
    </citation>
    <scope>NUCLEOTIDE SEQUENCE [LARGE SCALE GENOMIC DNA]</scope>
    <source>
        <strain evidence="13">Y9602</strain>
    </source>
</reference>
<dbReference type="GO" id="GO:0071973">
    <property type="term" value="P:bacterial-type flagellum-dependent cell motility"/>
    <property type="evidence" value="ECO:0007669"/>
    <property type="project" value="InterPro"/>
</dbReference>
<dbReference type="PRINTS" id="PR01003">
    <property type="entry name" value="FLGFLIH"/>
</dbReference>
<keyword evidence="5" id="KW-0813">Transport</keyword>
<keyword evidence="12" id="KW-0969">Cilium</keyword>
<dbReference type="InterPro" id="IPR000563">
    <property type="entry name" value="Flag_FliH"/>
</dbReference>
<protein>
    <recommendedName>
        <fullName evidence="4">Flagellar assembly protein FliH</fullName>
    </recommendedName>
</protein>
<feature type="compositionally biased region" description="Basic and acidic residues" evidence="10">
    <location>
        <begin position="11"/>
        <end position="29"/>
    </location>
</feature>
<keyword evidence="12" id="KW-0282">Flagellum</keyword>
<name>A0A0H3FAP7_RAHSY</name>
<keyword evidence="8" id="KW-0653">Protein transport</keyword>
<dbReference type="GO" id="GO:0005829">
    <property type="term" value="C:cytosol"/>
    <property type="evidence" value="ECO:0007669"/>
    <property type="project" value="TreeGrafter"/>
</dbReference>
<dbReference type="PANTHER" id="PTHR34982">
    <property type="entry name" value="YOP PROTEINS TRANSLOCATION PROTEIN L"/>
    <property type="match status" value="1"/>
</dbReference>
<evidence type="ECO:0000259" key="11">
    <source>
        <dbReference type="Pfam" id="PF02108"/>
    </source>
</evidence>
<evidence type="ECO:0000256" key="9">
    <source>
        <dbReference type="ARBA" id="ARBA00023225"/>
    </source>
</evidence>
<reference evidence="12 13" key="2">
    <citation type="journal article" date="2012" name="J. Bacteriol.">
        <title>Complete Genome Sequence of Rahnella sp. Strain Y9602, a Gammaproteobacterium Isolate from Metal- and Radionuclide-Contaminated Soil.</title>
        <authorList>
            <person name="Martinez R.J."/>
            <person name="Bruce D."/>
            <person name="Detter C."/>
            <person name="Goodwin L.A."/>
            <person name="Han J."/>
            <person name="Han C.S."/>
            <person name="Held B."/>
            <person name="Land M.L."/>
            <person name="Mikhailova N."/>
            <person name="Nolan M."/>
            <person name="Pennacchio L."/>
            <person name="Pitluck S."/>
            <person name="Tapia R."/>
            <person name="Woyke T."/>
            <person name="Sobecky P.A."/>
        </authorList>
    </citation>
    <scope>NUCLEOTIDE SEQUENCE [LARGE SCALE GENOMIC DNA]</scope>
    <source>
        <strain evidence="12 13">Y9602</strain>
    </source>
</reference>
<dbReference type="HOGENOM" id="CLU_062625_4_2_6"/>
<evidence type="ECO:0000256" key="10">
    <source>
        <dbReference type="SAM" id="MobiDB-lite"/>
    </source>
</evidence>
<comment type="subcellular location">
    <subcellularLocation>
        <location evidence="2">Cytoplasm</location>
    </subcellularLocation>
</comment>
<evidence type="ECO:0000256" key="8">
    <source>
        <dbReference type="ARBA" id="ARBA00022927"/>
    </source>
</evidence>
<dbReference type="GO" id="GO:0015031">
    <property type="term" value="P:protein transport"/>
    <property type="evidence" value="ECO:0007669"/>
    <property type="project" value="UniProtKB-KW"/>
</dbReference>
<dbReference type="eggNOG" id="COG1317">
    <property type="taxonomic scope" value="Bacteria"/>
</dbReference>
<evidence type="ECO:0000256" key="2">
    <source>
        <dbReference type="ARBA" id="ARBA00004496"/>
    </source>
</evidence>
<comment type="function">
    <text evidence="1">Needed for flagellar regrowth and assembly.</text>
</comment>
<feature type="domain" description="Flagellar assembly protein FliH/Type III secretion system HrpE" evidence="11">
    <location>
        <begin position="129"/>
        <end position="252"/>
    </location>
</feature>
<dbReference type="Pfam" id="PF02108">
    <property type="entry name" value="FliH"/>
    <property type="match status" value="1"/>
</dbReference>
<gene>
    <name evidence="12" type="ordered locus">Rahaq_2491</name>
</gene>
<keyword evidence="6" id="KW-0963">Cytoplasm</keyword>
<evidence type="ECO:0000313" key="13">
    <source>
        <dbReference type="Proteomes" id="UP000007257"/>
    </source>
</evidence>
<keyword evidence="12" id="KW-0966">Cell projection</keyword>
<proteinExistence type="inferred from homology"/>
<dbReference type="OrthoDB" id="6415116at2"/>
<feature type="region of interest" description="Disordered" evidence="10">
    <location>
        <begin position="1"/>
        <end position="67"/>
    </location>
</feature>
<keyword evidence="9" id="KW-1006">Bacterial flagellum protein export</keyword>
<sequence length="261" mass="28761">MSDAPNTDSPESDKPAPEKKTAEERHAERINALPWQRWRPGDLRMPVFTTPDEPLLAGGEPEQDDGLPKVQVDQNELLNLQRHAEQQGFQQGLEAGQKQGYAAGFQQGLEAGQQQGLQEGQQQQAVLTEHWQHMVSDFQQTLDALDSVIASRLMQMALTAAKQIIGQAPICDGSALLNQIQQLIQQEPMFKGKPQLRVNPADFERVELQLGASLSMNGWRLLADSQIHSGGCKVSAEDGDMDASLATRWHELCRLAAPGDL</sequence>
<keyword evidence="7" id="KW-1005">Bacterial flagellum biogenesis</keyword>
<dbReference type="InterPro" id="IPR018035">
    <property type="entry name" value="Flagellar_FliH/T3SS_HrpE"/>
</dbReference>
<comment type="similarity">
    <text evidence="3">Belongs to the FliH family.</text>
</comment>
<dbReference type="GO" id="GO:0003774">
    <property type="term" value="F:cytoskeletal motor activity"/>
    <property type="evidence" value="ECO:0007669"/>
    <property type="project" value="InterPro"/>
</dbReference>
<evidence type="ECO:0000256" key="3">
    <source>
        <dbReference type="ARBA" id="ARBA00006602"/>
    </source>
</evidence>
<evidence type="ECO:0000256" key="7">
    <source>
        <dbReference type="ARBA" id="ARBA00022795"/>
    </source>
</evidence>
<dbReference type="Proteomes" id="UP000007257">
    <property type="component" value="Chromosome"/>
</dbReference>
<dbReference type="GO" id="GO:0009288">
    <property type="term" value="C:bacterial-type flagellum"/>
    <property type="evidence" value="ECO:0007669"/>
    <property type="project" value="InterPro"/>
</dbReference>
<evidence type="ECO:0000256" key="4">
    <source>
        <dbReference type="ARBA" id="ARBA00016507"/>
    </source>
</evidence>
<dbReference type="EMBL" id="CP002505">
    <property type="protein sequence ID" value="ADW74098.1"/>
    <property type="molecule type" value="Genomic_DNA"/>
</dbReference>
<dbReference type="NCBIfam" id="NF004266">
    <property type="entry name" value="PRK05687.1-1"/>
    <property type="match status" value="1"/>
</dbReference>
<dbReference type="AlphaFoldDB" id="A0A0H3FAP7"/>
<dbReference type="PANTHER" id="PTHR34982:SF1">
    <property type="entry name" value="FLAGELLAR ASSEMBLY PROTEIN FLIH"/>
    <property type="match status" value="1"/>
</dbReference>
<dbReference type="GO" id="GO:0044781">
    <property type="term" value="P:bacterial-type flagellum organization"/>
    <property type="evidence" value="ECO:0007669"/>
    <property type="project" value="UniProtKB-KW"/>
</dbReference>
<dbReference type="KEGG" id="rah:Rahaq_2491"/>
<evidence type="ECO:0000313" key="12">
    <source>
        <dbReference type="EMBL" id="ADW74098.1"/>
    </source>
</evidence>
<evidence type="ECO:0000256" key="1">
    <source>
        <dbReference type="ARBA" id="ARBA00003041"/>
    </source>
</evidence>
<accession>A0A0H3FAP7</accession>